<gene>
    <name evidence="2" type="ORF">JL107_15790</name>
</gene>
<dbReference type="SUPFAM" id="SSF56601">
    <property type="entry name" value="beta-lactamase/transpeptidase-like"/>
    <property type="match status" value="1"/>
</dbReference>
<dbReference type="Proteomes" id="UP000663801">
    <property type="component" value="Unassembled WGS sequence"/>
</dbReference>
<dbReference type="Pfam" id="PF00144">
    <property type="entry name" value="Beta-lactamase"/>
    <property type="match status" value="1"/>
</dbReference>
<accession>A0A938YS72</accession>
<dbReference type="InterPro" id="IPR012338">
    <property type="entry name" value="Beta-lactam/transpept-like"/>
</dbReference>
<organism evidence="2 3">
    <name type="scientific">Nakamurella flavida</name>
    <dbReference type="NCBI Taxonomy" id="363630"/>
    <lineage>
        <taxon>Bacteria</taxon>
        <taxon>Bacillati</taxon>
        <taxon>Actinomycetota</taxon>
        <taxon>Actinomycetes</taxon>
        <taxon>Nakamurellales</taxon>
        <taxon>Nakamurellaceae</taxon>
        <taxon>Nakamurella</taxon>
    </lineage>
</organism>
<dbReference type="PANTHER" id="PTHR46825:SF7">
    <property type="entry name" value="D-ALANYL-D-ALANINE CARBOXYPEPTIDASE"/>
    <property type="match status" value="1"/>
</dbReference>
<protein>
    <submittedName>
        <fullName evidence="2">Beta-lactamase family protein</fullName>
    </submittedName>
</protein>
<evidence type="ECO:0000259" key="1">
    <source>
        <dbReference type="Pfam" id="PF00144"/>
    </source>
</evidence>
<evidence type="ECO:0000313" key="3">
    <source>
        <dbReference type="Proteomes" id="UP000663801"/>
    </source>
</evidence>
<proteinExistence type="predicted"/>
<dbReference type="PANTHER" id="PTHR46825">
    <property type="entry name" value="D-ALANYL-D-ALANINE-CARBOXYPEPTIDASE/ENDOPEPTIDASE AMPH"/>
    <property type="match status" value="1"/>
</dbReference>
<dbReference type="Gene3D" id="3.40.710.10">
    <property type="entry name" value="DD-peptidase/beta-lactamase superfamily"/>
    <property type="match status" value="1"/>
</dbReference>
<dbReference type="EMBL" id="JAERWL010000014">
    <property type="protein sequence ID" value="MBM9477910.1"/>
    <property type="molecule type" value="Genomic_DNA"/>
</dbReference>
<sequence length="414" mass="43291">MALLAVTACSGVTPVARPPATRTAVSVMTTGVAPASPVLDDRLGGARDAVAAAVQQAVVDHDLQAAIVRVTVDGRDVWTGAVGTSMTGVPATTDMHFRNGAVAFSYIGTLLAILAGRGELDLDGTLDRWLPGLPHADRITVRMLATMTSGYADYVYRPEVLDGTDADPFRQWTDDELIAIGTSQPLMFEPGTNWGYSYTNYLILGQVITRITGEPLDVVMDEEILGPLGLRNTSSADTAQIPPPVLHSYTSERRAFLGVPAGTPFTEDATYWNPSWTTATGAVQSTDIVDLAATAEAIGSGALVTPALLAEQVGKRLVGVGERTPQCPVCGPLTADRTYGMGVLLLGDWIAQSKNFAGEGGAMAYLPSERIAIALVTTLTPDAWDEQGVAGDPSLPVLRAIAAAVAPDHPLGPG</sequence>
<dbReference type="AlphaFoldDB" id="A0A938YS72"/>
<dbReference type="RefSeq" id="WP_205258033.1">
    <property type="nucleotide sequence ID" value="NZ_BAAAPV010000002.1"/>
</dbReference>
<keyword evidence="3" id="KW-1185">Reference proteome</keyword>
<dbReference type="InterPro" id="IPR050491">
    <property type="entry name" value="AmpC-like"/>
</dbReference>
<name>A0A938YS72_9ACTN</name>
<comment type="caution">
    <text evidence="2">The sequence shown here is derived from an EMBL/GenBank/DDBJ whole genome shotgun (WGS) entry which is preliminary data.</text>
</comment>
<evidence type="ECO:0000313" key="2">
    <source>
        <dbReference type="EMBL" id="MBM9477910.1"/>
    </source>
</evidence>
<feature type="domain" description="Beta-lactamase-related" evidence="1">
    <location>
        <begin position="51"/>
        <end position="386"/>
    </location>
</feature>
<reference evidence="2" key="1">
    <citation type="submission" date="2021-01" db="EMBL/GenBank/DDBJ databases">
        <title>KCTC 19127 draft genome.</title>
        <authorList>
            <person name="An D."/>
        </authorList>
    </citation>
    <scope>NUCLEOTIDE SEQUENCE</scope>
    <source>
        <strain evidence="2">KCTC 19127</strain>
    </source>
</reference>
<dbReference type="InterPro" id="IPR001466">
    <property type="entry name" value="Beta-lactam-related"/>
</dbReference>